<dbReference type="EMBL" id="AGEK01000031">
    <property type="protein sequence ID" value="EHO68799.1"/>
    <property type="molecule type" value="Genomic_DNA"/>
</dbReference>
<keyword evidence="2" id="KW-1185">Reference proteome</keyword>
<dbReference type="Proteomes" id="UP000003167">
    <property type="component" value="Unassembled WGS sequence"/>
</dbReference>
<reference evidence="1 2" key="1">
    <citation type="submission" date="2011-12" db="EMBL/GenBank/DDBJ databases">
        <title>The Genome Sequence of Prevotella maculosa OT 289.</title>
        <authorList>
            <consortium name="The Broad Institute Genome Sequencing Platform"/>
            <person name="Earl A."/>
            <person name="Ward D."/>
            <person name="Feldgarden M."/>
            <person name="Gevers D."/>
            <person name="Izard J."/>
            <person name="Blanton J.M."/>
            <person name="Mathney J."/>
            <person name="Tanner A.C."/>
            <person name="Dewhirst F.E."/>
            <person name="Young S.K."/>
            <person name="Zeng Q."/>
            <person name="Gargeya S."/>
            <person name="Fitzgerald M."/>
            <person name="Haas B."/>
            <person name="Abouelleil A."/>
            <person name="Alvarado L."/>
            <person name="Arachchi H.M."/>
            <person name="Berlin A."/>
            <person name="Chapman S.B."/>
            <person name="Gearin G."/>
            <person name="Goldberg J."/>
            <person name="Griggs A."/>
            <person name="Gujja S."/>
            <person name="Hansen M."/>
            <person name="Heiman D."/>
            <person name="Howarth C."/>
            <person name="Larimer J."/>
            <person name="Lui A."/>
            <person name="MacDonald P.J.P."/>
            <person name="McCowen C."/>
            <person name="Montmayeur A."/>
            <person name="Murphy C."/>
            <person name="Neiman D."/>
            <person name="Pearson M."/>
            <person name="Priest M."/>
            <person name="Roberts A."/>
            <person name="Saif S."/>
            <person name="Shea T."/>
            <person name="Sisk P."/>
            <person name="Stolte C."/>
            <person name="Sykes S."/>
            <person name="Wortman J."/>
            <person name="Nusbaum C."/>
            <person name="Birren B."/>
        </authorList>
    </citation>
    <scope>NUCLEOTIDE SEQUENCE [LARGE SCALE GENOMIC DNA]</scope>
    <source>
        <strain evidence="1 2">OT 289</strain>
    </source>
</reference>
<evidence type="ECO:0000313" key="1">
    <source>
        <dbReference type="EMBL" id="EHO68799.1"/>
    </source>
</evidence>
<gene>
    <name evidence="1" type="ORF">HMPREF9944_01830</name>
</gene>
<dbReference type="AlphaFoldDB" id="H1HNT6"/>
<accession>H1HNT6</accession>
<organism evidence="1 2">
    <name type="scientific">Segatella maculosa OT 289</name>
    <dbReference type="NCBI Taxonomy" id="999422"/>
    <lineage>
        <taxon>Bacteria</taxon>
        <taxon>Pseudomonadati</taxon>
        <taxon>Bacteroidota</taxon>
        <taxon>Bacteroidia</taxon>
        <taxon>Bacteroidales</taxon>
        <taxon>Prevotellaceae</taxon>
        <taxon>Segatella</taxon>
    </lineage>
</organism>
<name>H1HNT6_9BACT</name>
<proteinExistence type="predicted"/>
<protein>
    <submittedName>
        <fullName evidence="1">Uncharacterized protein</fullName>
    </submittedName>
</protein>
<sequence>MQNRINGHIGFSYQPYCAVKWAILHGEMGEITMQNG</sequence>
<comment type="caution">
    <text evidence="1">The sequence shown here is derived from an EMBL/GenBank/DDBJ whole genome shotgun (WGS) entry which is preliminary data.</text>
</comment>
<dbReference type="HOGENOM" id="CLU_3357708_0_0_10"/>
<evidence type="ECO:0000313" key="2">
    <source>
        <dbReference type="Proteomes" id="UP000003167"/>
    </source>
</evidence>